<dbReference type="GO" id="GO:0045944">
    <property type="term" value="P:positive regulation of transcription by RNA polymerase II"/>
    <property type="evidence" value="ECO:0007669"/>
    <property type="project" value="TreeGrafter"/>
</dbReference>
<dbReference type="GO" id="GO:0003677">
    <property type="term" value="F:DNA binding"/>
    <property type="evidence" value="ECO:0007669"/>
    <property type="project" value="UniProtKB-KW"/>
</dbReference>
<dbReference type="PROSITE" id="PS51517">
    <property type="entry name" value="NDT80"/>
    <property type="match status" value="1"/>
</dbReference>
<dbReference type="GO" id="GO:0051321">
    <property type="term" value="P:meiotic cell cycle"/>
    <property type="evidence" value="ECO:0007669"/>
    <property type="project" value="TreeGrafter"/>
</dbReference>
<sequence length="675" mass="74628">MNLSHEDPSISQVDTNNTPGSLSSMNQHLKSSGTPATSHSTGPTGSNDDGSGLHSHYQQSNPIGSGASSVHQQQQQHSGATGGGAPSAYGYDASGHLNGATHLQPLQQQPMQHLPMHSLPQQTHHYPIHSLGQQGHSQSHTPQISYQQQQAAAAAAAAQGQAHYGGQNQLHQQMHHQLMTPNPYQQHYQQQQLPHLHPAGGAAGATGAHDTHDHLNLQFNPMAYQQQSQQQQLHHLGHQIPNVSQQQAQTQQPTPLPPQLHHLAHNPLSQSVPISHHQTPQPTPQPQGANGRQPRQTKKQKQQQQQQQAAAAAAHLHSQTGSIDPNAHEQGALDAHTLAQQHHMEMLARASQNEMMESATRKVAPRSSDLFRVGPPFGMMKQHAAVYCKANDMQVFPMLHARIDRGFEMGETGTWIGYKRNYFTLVASFNLQDFDFGRFIQNQFYTYDKSKLNGNGLHHHPHHPRSAQPHHHPHHPHHAHHAGETRLDISYFAIRLVAKCSDDDVAISLIQHTAKRDKGPQFPPPIYPALPGDLPDHETVKASCNKRNNNKIENMNKIFFFDRAQYYGDYALDSSKDHSILRNYPSDSISKVARFERIQFTSSIRVKSTSTAARYFTLSCELLGIVEDEDSQIQPILLGSIESPPLVIRGRSPSSYHKDRTSGYRPPSSASPAGP</sequence>
<dbReference type="EMBL" id="HE681719">
    <property type="protein sequence ID" value="CCG21680.1"/>
    <property type="molecule type" value="Genomic_DNA"/>
</dbReference>
<protein>
    <submittedName>
        <fullName evidence="5">Ndt80 protein</fullName>
    </submittedName>
</protein>
<dbReference type="Pfam" id="PF05224">
    <property type="entry name" value="NDT80_PhoG"/>
    <property type="match status" value="1"/>
</dbReference>
<dbReference type="OrthoDB" id="2288358at2759"/>
<organism evidence="5 6">
    <name type="scientific">Candida orthopsilosis (strain 90-125)</name>
    <name type="common">Yeast</name>
    <dbReference type="NCBI Taxonomy" id="1136231"/>
    <lineage>
        <taxon>Eukaryota</taxon>
        <taxon>Fungi</taxon>
        <taxon>Dikarya</taxon>
        <taxon>Ascomycota</taxon>
        <taxon>Saccharomycotina</taxon>
        <taxon>Pichiomycetes</taxon>
        <taxon>Debaryomycetaceae</taxon>
        <taxon>Candida/Lodderomyces clade</taxon>
        <taxon>Candida</taxon>
    </lineage>
</organism>
<keyword evidence="1 2" id="KW-0238">DNA-binding</keyword>
<name>H8WZ48_CANO9</name>
<dbReference type="InterPro" id="IPR024061">
    <property type="entry name" value="NDT80_DNA-bd_dom"/>
</dbReference>
<feature type="region of interest" description="Disordered" evidence="3">
    <location>
        <begin position="242"/>
        <end position="328"/>
    </location>
</feature>
<dbReference type="Gene3D" id="2.60.40.1390">
    <property type="entry name" value="NDT80 DNA-binding domain"/>
    <property type="match status" value="1"/>
</dbReference>
<accession>H8WZ48</accession>
<dbReference type="InterPro" id="IPR052605">
    <property type="entry name" value="Fungal_trans_regulator"/>
</dbReference>
<proteinExistence type="predicted"/>
<dbReference type="PANTHER" id="PTHR35144:SF2">
    <property type="entry name" value="MEIOSIS-SPECIFIC TRANSCRIPTION FACTOR NDT80"/>
    <property type="match status" value="1"/>
</dbReference>
<dbReference type="InterPro" id="IPR037141">
    <property type="entry name" value="NDT80_DNA-bd_dom_sf"/>
</dbReference>
<feature type="region of interest" description="Disordered" evidence="3">
    <location>
        <begin position="186"/>
        <end position="213"/>
    </location>
</feature>
<dbReference type="AlphaFoldDB" id="H8WZ48"/>
<evidence type="ECO:0000259" key="4">
    <source>
        <dbReference type="PROSITE" id="PS51517"/>
    </source>
</evidence>
<evidence type="ECO:0000256" key="3">
    <source>
        <dbReference type="SAM" id="MobiDB-lite"/>
    </source>
</evidence>
<feature type="compositionally biased region" description="Low complexity" evidence="3">
    <location>
        <begin position="186"/>
        <end position="208"/>
    </location>
</feature>
<dbReference type="GO" id="GO:0000228">
    <property type="term" value="C:nuclear chromosome"/>
    <property type="evidence" value="ECO:0007669"/>
    <property type="project" value="TreeGrafter"/>
</dbReference>
<dbReference type="eggNOG" id="ENOG502QR16">
    <property type="taxonomic scope" value="Eukaryota"/>
</dbReference>
<reference evidence="5 6" key="1">
    <citation type="journal article" date="2012" name="PLoS ONE">
        <title>Sequence and analysis of the genome of the pathogenic yeast Candida orthopsilosis.</title>
        <authorList>
            <person name="Riccombeni A."/>
            <person name="Vidanes G."/>
            <person name="Proux-Wera E."/>
            <person name="Wolfe K.H."/>
            <person name="Butler G."/>
        </authorList>
    </citation>
    <scope>NUCLEOTIDE SEQUENCE [LARGE SCALE GENOMIC DNA]</scope>
    <source>
        <strain evidence="5 6">Co 90-125</strain>
    </source>
</reference>
<feature type="domain" description="NDT80" evidence="4">
    <location>
        <begin position="336"/>
        <end position="660"/>
    </location>
</feature>
<evidence type="ECO:0000313" key="5">
    <source>
        <dbReference type="EMBL" id="CCG21680.1"/>
    </source>
</evidence>
<evidence type="ECO:0000256" key="1">
    <source>
        <dbReference type="ARBA" id="ARBA00023125"/>
    </source>
</evidence>
<feature type="compositionally biased region" description="Polar residues" evidence="3">
    <location>
        <begin position="9"/>
        <end position="49"/>
    </location>
</feature>
<dbReference type="RefSeq" id="XP_003867118.1">
    <property type="nucleotide sequence ID" value="XM_003867070.1"/>
</dbReference>
<feature type="compositionally biased region" description="Low complexity" evidence="3">
    <location>
        <begin position="64"/>
        <end position="79"/>
    </location>
</feature>
<evidence type="ECO:0000313" key="6">
    <source>
        <dbReference type="Proteomes" id="UP000005018"/>
    </source>
</evidence>
<feature type="compositionally biased region" description="Polar residues" evidence="3">
    <location>
        <begin position="267"/>
        <end position="277"/>
    </location>
</feature>
<dbReference type="SUPFAM" id="SSF49417">
    <property type="entry name" value="p53-like transcription factors"/>
    <property type="match status" value="1"/>
</dbReference>
<dbReference type="GO" id="GO:0003700">
    <property type="term" value="F:DNA-binding transcription factor activity"/>
    <property type="evidence" value="ECO:0007669"/>
    <property type="project" value="UniProtKB-UniRule"/>
</dbReference>
<evidence type="ECO:0000256" key="2">
    <source>
        <dbReference type="PROSITE-ProRule" id="PRU00850"/>
    </source>
</evidence>
<dbReference type="PANTHER" id="PTHR35144">
    <property type="entry name" value="MEIOSIS-SPECIFIC TRANSCRIPTION FACTOR NDT80"/>
    <property type="match status" value="1"/>
</dbReference>
<keyword evidence="6" id="KW-1185">Reference proteome</keyword>
<gene>
    <name evidence="5" type="ORF">CORT_0A12970</name>
</gene>
<dbReference type="GeneID" id="14537025"/>
<dbReference type="HOGENOM" id="CLU_032654_1_0_1"/>
<dbReference type="InterPro" id="IPR008967">
    <property type="entry name" value="p53-like_TF_DNA-bd_sf"/>
</dbReference>
<feature type="region of interest" description="Disordered" evidence="3">
    <location>
        <begin position="1"/>
        <end position="99"/>
    </location>
</feature>
<feature type="region of interest" description="Disordered" evidence="3">
    <location>
        <begin position="451"/>
        <end position="480"/>
    </location>
</feature>
<feature type="region of interest" description="Disordered" evidence="3">
    <location>
        <begin position="648"/>
        <end position="675"/>
    </location>
</feature>
<feature type="DNA-binding region" description="NDT80" evidence="2">
    <location>
        <begin position="336"/>
        <end position="660"/>
    </location>
</feature>
<dbReference type="Proteomes" id="UP000005018">
    <property type="component" value="Chromosome 1"/>
</dbReference>
<feature type="compositionally biased region" description="Low complexity" evidence="3">
    <location>
        <begin position="302"/>
        <end position="314"/>
    </location>
</feature>
<feature type="compositionally biased region" description="Basic residues" evidence="3">
    <location>
        <begin position="457"/>
        <end position="480"/>
    </location>
</feature>
<dbReference type="KEGG" id="cot:CORT_0A12970"/>